<name>A0A482WQ13_LAOST</name>
<evidence type="ECO:0000313" key="2">
    <source>
        <dbReference type="Proteomes" id="UP000291343"/>
    </source>
</evidence>
<dbReference type="InParanoid" id="A0A482WQ13"/>
<organism evidence="1 2">
    <name type="scientific">Laodelphax striatellus</name>
    <name type="common">Small brown planthopper</name>
    <name type="synonym">Delphax striatella</name>
    <dbReference type="NCBI Taxonomy" id="195883"/>
    <lineage>
        <taxon>Eukaryota</taxon>
        <taxon>Metazoa</taxon>
        <taxon>Ecdysozoa</taxon>
        <taxon>Arthropoda</taxon>
        <taxon>Hexapoda</taxon>
        <taxon>Insecta</taxon>
        <taxon>Pterygota</taxon>
        <taxon>Neoptera</taxon>
        <taxon>Paraneoptera</taxon>
        <taxon>Hemiptera</taxon>
        <taxon>Auchenorrhyncha</taxon>
        <taxon>Fulgoroidea</taxon>
        <taxon>Delphacidae</taxon>
        <taxon>Criomorphinae</taxon>
        <taxon>Laodelphax</taxon>
    </lineage>
</organism>
<gene>
    <name evidence="1" type="ORF">LSTR_LSTR005152</name>
</gene>
<accession>A0A482WQ13</accession>
<dbReference type="AlphaFoldDB" id="A0A482WQ13"/>
<dbReference type="EMBL" id="QKKF02028001">
    <property type="protein sequence ID" value="RZF35624.1"/>
    <property type="molecule type" value="Genomic_DNA"/>
</dbReference>
<sequence>MSSHQVFFRTYLLSSQRSGNSFSELYNILFYKNWNDQATIMEAINWPSKNHLTWTARCVADEI</sequence>
<evidence type="ECO:0000313" key="1">
    <source>
        <dbReference type="EMBL" id="RZF35624.1"/>
    </source>
</evidence>
<proteinExistence type="predicted"/>
<comment type="caution">
    <text evidence="1">The sequence shown here is derived from an EMBL/GenBank/DDBJ whole genome shotgun (WGS) entry which is preliminary data.</text>
</comment>
<keyword evidence="2" id="KW-1185">Reference proteome</keyword>
<protein>
    <submittedName>
        <fullName evidence="1">Uncharacterized protein</fullName>
    </submittedName>
</protein>
<reference evidence="1 2" key="1">
    <citation type="journal article" date="2017" name="Gigascience">
        <title>Genome sequence of the small brown planthopper, Laodelphax striatellus.</title>
        <authorList>
            <person name="Zhu J."/>
            <person name="Jiang F."/>
            <person name="Wang X."/>
            <person name="Yang P."/>
            <person name="Bao Y."/>
            <person name="Zhao W."/>
            <person name="Wang W."/>
            <person name="Lu H."/>
            <person name="Wang Q."/>
            <person name="Cui N."/>
            <person name="Li J."/>
            <person name="Chen X."/>
            <person name="Luo L."/>
            <person name="Yu J."/>
            <person name="Kang L."/>
            <person name="Cui F."/>
        </authorList>
    </citation>
    <scope>NUCLEOTIDE SEQUENCE [LARGE SCALE GENOMIC DNA]</scope>
    <source>
        <strain evidence="1">Lst14</strain>
    </source>
</reference>
<dbReference type="Proteomes" id="UP000291343">
    <property type="component" value="Unassembled WGS sequence"/>
</dbReference>